<sequence>MEQTQQLQQQQQQQRPNQETMMILNMRGERMYFPKSVLDNERYTGLRQMLRENKIIEWPNNESYYDLDPTVFRLLLNYYRHGNMHLPTYLCGPLLEKELQSWNVRITPDRLESCCMHTAMDSKYWKVLLDDFEKNALADPEEDELPETKKSTLHRLWPLLNQPCSSIPAIIYATLMVLCSIASAVMYTKDPPHQCSDWGHRGALTANCTLPNGSLDEAARSDFAYVICQSAFTLLFTVDLMLRALLTPNRAVFVRSPHTWNDVVSLVPLYGFLLYRMTGSRLDLRSPVGWLFELLSVALFFRVFRIIRHFMGIRVLAYTLLNGLSDLLMVVLLVFTATFLFGTIFFLMERADKENQDKVPTMFHGYYWAVITITTVGYGDITPNTVEGRVLAILCSLVGLIVVAVTVPIVSESFQRYYGHTSHLSVRGEVGKFAFKAKKSVKRAKNWLYHSGF</sequence>
<dbReference type="OrthoDB" id="1244179at2759"/>
<name>A0A267EIV2_9PLAT</name>
<keyword evidence="2" id="KW-0813">Transport</keyword>
<feature type="transmembrane region" description="Helical" evidence="12">
    <location>
        <begin position="223"/>
        <end position="246"/>
    </location>
</feature>
<dbReference type="GO" id="GO:0005251">
    <property type="term" value="F:delayed rectifier potassium channel activity"/>
    <property type="evidence" value="ECO:0007669"/>
    <property type="project" value="TreeGrafter"/>
</dbReference>
<evidence type="ECO:0000259" key="14">
    <source>
        <dbReference type="Pfam" id="PF02214"/>
    </source>
</evidence>
<dbReference type="SUPFAM" id="SSF81324">
    <property type="entry name" value="Voltage-gated potassium channels"/>
    <property type="match status" value="1"/>
</dbReference>
<gene>
    <name evidence="15" type="ORF">BOX15_Mlig026255g1</name>
</gene>
<evidence type="ECO:0000313" key="15">
    <source>
        <dbReference type="EMBL" id="PAA61455.1"/>
    </source>
</evidence>
<keyword evidence="10 12" id="KW-0472">Membrane</keyword>
<evidence type="ECO:0008006" key="17">
    <source>
        <dbReference type="Google" id="ProtNLM"/>
    </source>
</evidence>
<dbReference type="GO" id="GO:0008076">
    <property type="term" value="C:voltage-gated potassium channel complex"/>
    <property type="evidence" value="ECO:0007669"/>
    <property type="project" value="InterPro"/>
</dbReference>
<dbReference type="Pfam" id="PF00520">
    <property type="entry name" value="Ion_trans"/>
    <property type="match status" value="1"/>
</dbReference>
<dbReference type="GO" id="GO:0001508">
    <property type="term" value="P:action potential"/>
    <property type="evidence" value="ECO:0007669"/>
    <property type="project" value="TreeGrafter"/>
</dbReference>
<feature type="transmembrane region" description="Helical" evidence="12">
    <location>
        <begin position="327"/>
        <end position="347"/>
    </location>
</feature>
<keyword evidence="5" id="KW-0631">Potassium channel</keyword>
<keyword evidence="4 12" id="KW-0812">Transmembrane</keyword>
<keyword evidence="11" id="KW-0407">Ion channel</keyword>
<dbReference type="GO" id="GO:0051260">
    <property type="term" value="P:protein homooligomerization"/>
    <property type="evidence" value="ECO:0007669"/>
    <property type="project" value="InterPro"/>
</dbReference>
<dbReference type="PANTHER" id="PTHR11537:SF252">
    <property type="entry name" value="POTASSIUM VOLTAGE-GATED CHANNEL PROTEIN SHAW"/>
    <property type="match status" value="1"/>
</dbReference>
<dbReference type="InterPro" id="IPR028325">
    <property type="entry name" value="VG_K_chnl"/>
</dbReference>
<organism evidence="15 16">
    <name type="scientific">Macrostomum lignano</name>
    <dbReference type="NCBI Taxonomy" id="282301"/>
    <lineage>
        <taxon>Eukaryota</taxon>
        <taxon>Metazoa</taxon>
        <taxon>Spiralia</taxon>
        <taxon>Lophotrochozoa</taxon>
        <taxon>Platyhelminthes</taxon>
        <taxon>Rhabditophora</taxon>
        <taxon>Macrostomorpha</taxon>
        <taxon>Macrostomida</taxon>
        <taxon>Macrostomidae</taxon>
        <taxon>Macrostomum</taxon>
    </lineage>
</organism>
<dbReference type="Proteomes" id="UP000215902">
    <property type="component" value="Unassembled WGS sequence"/>
</dbReference>
<feature type="transmembrane region" description="Helical" evidence="12">
    <location>
        <begin position="258"/>
        <end position="275"/>
    </location>
</feature>
<evidence type="ECO:0000313" key="16">
    <source>
        <dbReference type="Proteomes" id="UP000215902"/>
    </source>
</evidence>
<evidence type="ECO:0000259" key="13">
    <source>
        <dbReference type="Pfam" id="PF00520"/>
    </source>
</evidence>
<feature type="domain" description="Potassium channel tetramerisation-type BTB" evidence="14">
    <location>
        <begin position="23"/>
        <end position="105"/>
    </location>
</feature>
<keyword evidence="3" id="KW-0633">Potassium transport</keyword>
<feature type="transmembrane region" description="Helical" evidence="12">
    <location>
        <begin position="287"/>
        <end position="307"/>
    </location>
</feature>
<dbReference type="InterPro" id="IPR003131">
    <property type="entry name" value="T1-type_BTB"/>
</dbReference>
<evidence type="ECO:0000256" key="5">
    <source>
        <dbReference type="ARBA" id="ARBA00022826"/>
    </source>
</evidence>
<evidence type="ECO:0000256" key="1">
    <source>
        <dbReference type="ARBA" id="ARBA00004141"/>
    </source>
</evidence>
<evidence type="ECO:0000256" key="7">
    <source>
        <dbReference type="ARBA" id="ARBA00022958"/>
    </source>
</evidence>
<dbReference type="AlphaFoldDB" id="A0A267EIV2"/>
<feature type="domain" description="Ion transport" evidence="13">
    <location>
        <begin position="172"/>
        <end position="420"/>
    </location>
</feature>
<comment type="caution">
    <text evidence="15">The sequence shown here is derived from an EMBL/GenBank/DDBJ whole genome shotgun (WGS) entry which is preliminary data.</text>
</comment>
<proteinExistence type="predicted"/>
<dbReference type="CDD" id="cd18317">
    <property type="entry name" value="BTB_POZ_Kv"/>
    <property type="match status" value="1"/>
</dbReference>
<evidence type="ECO:0000256" key="9">
    <source>
        <dbReference type="ARBA" id="ARBA00023065"/>
    </source>
</evidence>
<dbReference type="Gene3D" id="1.20.120.350">
    <property type="entry name" value="Voltage-gated potassium channels. Chain C"/>
    <property type="match status" value="1"/>
</dbReference>
<protein>
    <recommendedName>
        <fullName evidence="17">BTB domain-containing protein</fullName>
    </recommendedName>
</protein>
<evidence type="ECO:0000256" key="2">
    <source>
        <dbReference type="ARBA" id="ARBA00022448"/>
    </source>
</evidence>
<accession>A0A267EIV2</accession>
<dbReference type="PANTHER" id="PTHR11537">
    <property type="entry name" value="VOLTAGE-GATED POTASSIUM CHANNEL"/>
    <property type="match status" value="1"/>
</dbReference>
<dbReference type="Gene3D" id="1.10.287.70">
    <property type="match status" value="1"/>
</dbReference>
<evidence type="ECO:0000256" key="8">
    <source>
        <dbReference type="ARBA" id="ARBA00022989"/>
    </source>
</evidence>
<keyword evidence="6" id="KW-0851">Voltage-gated channel</keyword>
<evidence type="ECO:0000256" key="6">
    <source>
        <dbReference type="ARBA" id="ARBA00022882"/>
    </source>
</evidence>
<evidence type="ECO:0000256" key="11">
    <source>
        <dbReference type="ARBA" id="ARBA00023303"/>
    </source>
</evidence>
<keyword evidence="9" id="KW-0406">Ion transport</keyword>
<dbReference type="SUPFAM" id="SSF54695">
    <property type="entry name" value="POZ domain"/>
    <property type="match status" value="1"/>
</dbReference>
<keyword evidence="7" id="KW-0630">Potassium</keyword>
<dbReference type="InterPro" id="IPR005821">
    <property type="entry name" value="Ion_trans_dom"/>
</dbReference>
<dbReference type="Gene3D" id="3.30.710.10">
    <property type="entry name" value="Potassium Channel Kv1.1, Chain A"/>
    <property type="match status" value="1"/>
</dbReference>
<feature type="transmembrane region" description="Helical" evidence="12">
    <location>
        <begin position="359"/>
        <end position="378"/>
    </location>
</feature>
<comment type="subcellular location">
    <subcellularLocation>
        <location evidence="1">Membrane</location>
        <topology evidence="1">Multi-pass membrane protein</topology>
    </subcellularLocation>
</comment>
<evidence type="ECO:0000256" key="10">
    <source>
        <dbReference type="ARBA" id="ARBA00023136"/>
    </source>
</evidence>
<reference evidence="15 16" key="1">
    <citation type="submission" date="2017-06" db="EMBL/GenBank/DDBJ databases">
        <title>A platform for efficient transgenesis in Macrostomum lignano, a flatworm model organism for stem cell research.</title>
        <authorList>
            <person name="Berezikov E."/>
        </authorList>
    </citation>
    <scope>NUCLEOTIDE SEQUENCE [LARGE SCALE GENOMIC DNA]</scope>
    <source>
        <strain evidence="15">DV1</strain>
        <tissue evidence="15">Whole organism</tissue>
    </source>
</reference>
<feature type="transmembrane region" description="Helical" evidence="12">
    <location>
        <begin position="169"/>
        <end position="187"/>
    </location>
</feature>
<dbReference type="InterPro" id="IPR011333">
    <property type="entry name" value="SKP1/BTB/POZ_sf"/>
</dbReference>
<evidence type="ECO:0000256" key="4">
    <source>
        <dbReference type="ARBA" id="ARBA00022692"/>
    </source>
</evidence>
<dbReference type="PRINTS" id="PR00169">
    <property type="entry name" value="KCHANNEL"/>
</dbReference>
<evidence type="ECO:0000256" key="12">
    <source>
        <dbReference type="SAM" id="Phobius"/>
    </source>
</evidence>
<keyword evidence="8 12" id="KW-1133">Transmembrane helix</keyword>
<dbReference type="InterPro" id="IPR027359">
    <property type="entry name" value="Volt_channel_dom_sf"/>
</dbReference>
<evidence type="ECO:0000256" key="3">
    <source>
        <dbReference type="ARBA" id="ARBA00022538"/>
    </source>
</evidence>
<dbReference type="Pfam" id="PF02214">
    <property type="entry name" value="BTB_2"/>
    <property type="match status" value="1"/>
</dbReference>
<feature type="transmembrane region" description="Helical" evidence="12">
    <location>
        <begin position="390"/>
        <end position="410"/>
    </location>
</feature>
<keyword evidence="16" id="KW-1185">Reference proteome</keyword>
<dbReference type="STRING" id="282301.A0A267EIV2"/>
<dbReference type="EMBL" id="NIVC01002030">
    <property type="protein sequence ID" value="PAA61455.1"/>
    <property type="molecule type" value="Genomic_DNA"/>
</dbReference>